<dbReference type="InterPro" id="IPR004045">
    <property type="entry name" value="Glutathione_S-Trfase_N"/>
</dbReference>
<dbReference type="InterPro" id="IPR036282">
    <property type="entry name" value="Glutathione-S-Trfase_C_sf"/>
</dbReference>
<evidence type="ECO:0000259" key="1">
    <source>
        <dbReference type="Pfam" id="PF13417"/>
    </source>
</evidence>
<dbReference type="CDD" id="cd00570">
    <property type="entry name" value="GST_N_family"/>
    <property type="match status" value="1"/>
</dbReference>
<feature type="domain" description="GST N-terminal" evidence="1">
    <location>
        <begin position="7"/>
        <end position="73"/>
    </location>
</feature>
<proteinExistence type="predicted"/>
<evidence type="ECO:0000313" key="2">
    <source>
        <dbReference type="EMBL" id="KAF0694197.1"/>
    </source>
</evidence>
<evidence type="ECO:0000313" key="3">
    <source>
        <dbReference type="EMBL" id="VFT91717.1"/>
    </source>
</evidence>
<name>A0A485L2U6_9STRA</name>
<sequence>MGLKHVLVTIPASNYCEKARWGLRLAKLDFVEEMHAPIFHYMSTKPKGGKSVPLLVCGGNMVLKNSDAILSYCGEALPSLYPDGRRVKEKELELDTQFGPAARRFGYSLLFALGPDTARDVLVNPLDGSLESRAVSAAFPWLKSTLVKSLNITDGGVDRSWAKIQSTFADVNAILGDAPLGSQYLTGPTFTAADISFCAHASLLLGPPQNLFLAPYMKNLDGAPQQYRDRVDELASSKAGQFVLWCYEHHYPRGVESASKL</sequence>
<reference evidence="3 4" key="1">
    <citation type="submission" date="2019-03" db="EMBL/GenBank/DDBJ databases">
        <authorList>
            <person name="Gaulin E."/>
            <person name="Dumas B."/>
        </authorList>
    </citation>
    <scope>NUCLEOTIDE SEQUENCE [LARGE SCALE GENOMIC DNA]</scope>
    <source>
        <strain evidence="3">CBS 568.67</strain>
    </source>
</reference>
<dbReference type="OrthoDB" id="9988732at2759"/>
<dbReference type="AlphaFoldDB" id="A0A485L2U6"/>
<protein>
    <submittedName>
        <fullName evidence="3">Aste57867_14901 protein</fullName>
    </submittedName>
</protein>
<keyword evidence="4" id="KW-1185">Reference proteome</keyword>
<dbReference type="EMBL" id="VJMH01005590">
    <property type="protein sequence ID" value="KAF0694197.1"/>
    <property type="molecule type" value="Genomic_DNA"/>
</dbReference>
<organism evidence="3 4">
    <name type="scientific">Aphanomyces stellatus</name>
    <dbReference type="NCBI Taxonomy" id="120398"/>
    <lineage>
        <taxon>Eukaryota</taxon>
        <taxon>Sar</taxon>
        <taxon>Stramenopiles</taxon>
        <taxon>Oomycota</taxon>
        <taxon>Saprolegniomycetes</taxon>
        <taxon>Saprolegniales</taxon>
        <taxon>Verrucalvaceae</taxon>
        <taxon>Aphanomyces</taxon>
    </lineage>
</organism>
<dbReference type="Gene3D" id="3.40.30.10">
    <property type="entry name" value="Glutaredoxin"/>
    <property type="match status" value="1"/>
</dbReference>
<accession>A0A485L2U6</accession>
<dbReference type="InterPro" id="IPR036249">
    <property type="entry name" value="Thioredoxin-like_sf"/>
</dbReference>
<reference evidence="2" key="2">
    <citation type="submission" date="2019-06" db="EMBL/GenBank/DDBJ databases">
        <title>Genomics analysis of Aphanomyces spp. identifies a new class of oomycete effector associated with host adaptation.</title>
        <authorList>
            <person name="Gaulin E."/>
        </authorList>
    </citation>
    <scope>NUCLEOTIDE SEQUENCE</scope>
    <source>
        <strain evidence="2">CBS 578.67</strain>
    </source>
</reference>
<dbReference type="SUPFAM" id="SSF47616">
    <property type="entry name" value="GST C-terminal domain-like"/>
    <property type="match status" value="1"/>
</dbReference>
<dbReference type="SUPFAM" id="SSF52833">
    <property type="entry name" value="Thioredoxin-like"/>
    <property type="match status" value="1"/>
</dbReference>
<gene>
    <name evidence="3" type="primary">Aste57867_14901</name>
    <name evidence="2" type="ORF">As57867_014845</name>
    <name evidence="3" type="ORF">ASTE57867_14901</name>
</gene>
<dbReference type="Pfam" id="PF13417">
    <property type="entry name" value="GST_N_3"/>
    <property type="match status" value="1"/>
</dbReference>
<dbReference type="CDD" id="cd00299">
    <property type="entry name" value="GST_C_family"/>
    <property type="match status" value="1"/>
</dbReference>
<dbReference type="EMBL" id="CAADRA010005611">
    <property type="protein sequence ID" value="VFT91717.1"/>
    <property type="molecule type" value="Genomic_DNA"/>
</dbReference>
<evidence type="ECO:0000313" key="4">
    <source>
        <dbReference type="Proteomes" id="UP000332933"/>
    </source>
</evidence>
<dbReference type="Proteomes" id="UP000332933">
    <property type="component" value="Unassembled WGS sequence"/>
</dbReference>